<dbReference type="PANTHER" id="PTHR11472:SF34">
    <property type="entry name" value="REGULATOR OF TELOMERE ELONGATION HELICASE 1"/>
    <property type="match status" value="1"/>
</dbReference>
<accession>A0ABQ9EQL6</accession>
<dbReference type="PANTHER" id="PTHR11472">
    <property type="entry name" value="DNA REPAIR DEAD HELICASE RAD3/XP-D SUBFAMILY MEMBER"/>
    <property type="match status" value="1"/>
</dbReference>
<comment type="caution">
    <text evidence="2">The sequence shown here is derived from an EMBL/GenBank/DDBJ whole genome shotgun (WGS) entry which is preliminary data.</text>
</comment>
<gene>
    <name evidence="2" type="ORF">KUTeg_016245</name>
</gene>
<proteinExistence type="predicted"/>
<dbReference type="InterPro" id="IPR045028">
    <property type="entry name" value="DinG/Rad3-like"/>
</dbReference>
<keyword evidence="3" id="KW-1185">Reference proteome</keyword>
<evidence type="ECO:0000259" key="1">
    <source>
        <dbReference type="Pfam" id="PF06733"/>
    </source>
</evidence>
<feature type="domain" description="RAD3-like helicase DEAD" evidence="1">
    <location>
        <begin position="2"/>
        <end position="76"/>
    </location>
</feature>
<protein>
    <recommendedName>
        <fullName evidence="1">RAD3-like helicase DEAD domain-containing protein</fullName>
    </recommendedName>
</protein>
<name>A0ABQ9EQL6_TEGGR</name>
<dbReference type="InterPro" id="IPR010614">
    <property type="entry name" value="RAD3-like_helicase_DEAD"/>
</dbReference>
<dbReference type="InterPro" id="IPR027417">
    <property type="entry name" value="P-loop_NTPase"/>
</dbReference>
<evidence type="ECO:0000313" key="2">
    <source>
        <dbReference type="EMBL" id="KAJ8305700.1"/>
    </source>
</evidence>
<sequence>MNVSVIGSREQLCIHEQIRKETNNTNKVHMCKAKVLSRTCHYYNHFEEIKKNSDARQLVGPVVDIEDLSKYGEKQRLVF</sequence>
<dbReference type="Pfam" id="PF06733">
    <property type="entry name" value="DEAD_2"/>
    <property type="match status" value="1"/>
</dbReference>
<dbReference type="Gene3D" id="3.40.50.300">
    <property type="entry name" value="P-loop containing nucleotide triphosphate hydrolases"/>
    <property type="match status" value="1"/>
</dbReference>
<evidence type="ECO:0000313" key="3">
    <source>
        <dbReference type="Proteomes" id="UP001217089"/>
    </source>
</evidence>
<dbReference type="Proteomes" id="UP001217089">
    <property type="component" value="Unassembled WGS sequence"/>
</dbReference>
<organism evidence="2 3">
    <name type="scientific">Tegillarca granosa</name>
    <name type="common">Malaysian cockle</name>
    <name type="synonym">Anadara granosa</name>
    <dbReference type="NCBI Taxonomy" id="220873"/>
    <lineage>
        <taxon>Eukaryota</taxon>
        <taxon>Metazoa</taxon>
        <taxon>Spiralia</taxon>
        <taxon>Lophotrochozoa</taxon>
        <taxon>Mollusca</taxon>
        <taxon>Bivalvia</taxon>
        <taxon>Autobranchia</taxon>
        <taxon>Pteriomorphia</taxon>
        <taxon>Arcoida</taxon>
        <taxon>Arcoidea</taxon>
        <taxon>Arcidae</taxon>
        <taxon>Tegillarca</taxon>
    </lineage>
</organism>
<dbReference type="EMBL" id="JARBDR010000813">
    <property type="protein sequence ID" value="KAJ8305700.1"/>
    <property type="molecule type" value="Genomic_DNA"/>
</dbReference>
<reference evidence="2 3" key="1">
    <citation type="submission" date="2022-12" db="EMBL/GenBank/DDBJ databases">
        <title>Chromosome-level genome of Tegillarca granosa.</title>
        <authorList>
            <person name="Kim J."/>
        </authorList>
    </citation>
    <scope>NUCLEOTIDE SEQUENCE [LARGE SCALE GENOMIC DNA]</scope>
    <source>
        <strain evidence="2">Teg-2019</strain>
        <tissue evidence="2">Adductor muscle</tissue>
    </source>
</reference>